<comment type="caution">
    <text evidence="1">The sequence shown here is derived from an EMBL/GenBank/DDBJ whole genome shotgun (WGS) entry which is preliminary data.</text>
</comment>
<accession>A0A918HZG4</accession>
<keyword evidence="2" id="KW-1185">Reference proteome</keyword>
<evidence type="ECO:0000313" key="1">
    <source>
        <dbReference type="EMBL" id="GGU47772.1"/>
    </source>
</evidence>
<protein>
    <submittedName>
        <fullName evidence="1">Uncharacterized protein</fullName>
    </submittedName>
</protein>
<reference evidence="1" key="1">
    <citation type="journal article" date="2014" name="Int. J. Syst. Evol. Microbiol.">
        <title>Complete genome sequence of Corynebacterium casei LMG S-19264T (=DSM 44701T), isolated from a smear-ripened cheese.</title>
        <authorList>
            <consortium name="US DOE Joint Genome Institute (JGI-PGF)"/>
            <person name="Walter F."/>
            <person name="Albersmeier A."/>
            <person name="Kalinowski J."/>
            <person name="Ruckert C."/>
        </authorList>
    </citation>
    <scope>NUCLEOTIDE SEQUENCE</scope>
    <source>
        <strain evidence="1">JCM 4391</strain>
    </source>
</reference>
<sequence>MRETGDIRVGVVPLGTTRATGGLRAAGGGRLCVRTPDRVEVHDREAYLAGVREPAGVYGTPPGARADPAPDGGFVVAGPSYVRSLTGGGTVRWELPHATWHGGHRTPRAPGAPAASPCGRFVAAVVPTPLPPEEVAGRAVLLHDGPPSRGYGQDRLLLLDAATGDVLGERPVAAVSGALSLEWRDDGRLLGASFRTAWYGWASHWAEPSRDGMRVVGAGPDRHELTGFVPRSSRLVTMRRAEGMSLDDDRYELALHDTADPRRTTVLDLGELSWDAENDDFAHAYALDEAHLLVTADWVTRHGRLERTHWLFAADPLRPLGRLRYPLPVTVTRDVTAFGDGTWLTRDGDRLHRWRLA</sequence>
<dbReference type="Proteomes" id="UP000636661">
    <property type="component" value="Unassembled WGS sequence"/>
</dbReference>
<proteinExistence type="predicted"/>
<dbReference type="RefSeq" id="WP_189552273.1">
    <property type="nucleotide sequence ID" value="NZ_BMTP01000010.1"/>
</dbReference>
<gene>
    <name evidence="1" type="ORF">GCM10010274_40380</name>
</gene>
<name>A0A918HZG4_9ACTN</name>
<reference evidence="1" key="2">
    <citation type="submission" date="2020-09" db="EMBL/GenBank/DDBJ databases">
        <authorList>
            <person name="Sun Q."/>
            <person name="Ohkuma M."/>
        </authorList>
    </citation>
    <scope>NUCLEOTIDE SEQUENCE</scope>
    <source>
        <strain evidence="1">JCM 4391</strain>
    </source>
</reference>
<dbReference type="EMBL" id="BMTP01000010">
    <property type="protein sequence ID" value="GGU47772.1"/>
    <property type="molecule type" value="Genomic_DNA"/>
</dbReference>
<dbReference type="SUPFAM" id="SSF50969">
    <property type="entry name" value="YVTN repeat-like/Quinoprotein amine dehydrogenase"/>
    <property type="match status" value="1"/>
</dbReference>
<dbReference type="AlphaFoldDB" id="A0A918HZG4"/>
<dbReference type="InterPro" id="IPR011044">
    <property type="entry name" value="Quino_amine_DH_bsu"/>
</dbReference>
<organism evidence="1 2">
    <name type="scientific">Streptomyces lavendofoliae</name>
    <dbReference type="NCBI Taxonomy" id="67314"/>
    <lineage>
        <taxon>Bacteria</taxon>
        <taxon>Bacillati</taxon>
        <taxon>Actinomycetota</taxon>
        <taxon>Actinomycetes</taxon>
        <taxon>Kitasatosporales</taxon>
        <taxon>Streptomycetaceae</taxon>
        <taxon>Streptomyces</taxon>
    </lineage>
</organism>
<evidence type="ECO:0000313" key="2">
    <source>
        <dbReference type="Proteomes" id="UP000636661"/>
    </source>
</evidence>